<sequence length="130" mass="14765">MYQRQPVFVCVTVPAALRQYLHDLDIEVLDFLKRQLSDFWLHLLHCLTPPFQFCYNGAVLLSLAPSIQLLCCVATPEMTPDGELTALVCADLLNFLQLTLRVEIRDRGVHPDPDMLNLLQVSQELDILSS</sequence>
<organism evidence="1 2">
    <name type="scientific">Simian mastadenovirus C</name>
    <dbReference type="NCBI Taxonomy" id="1962300"/>
    <lineage>
        <taxon>Viruses</taxon>
        <taxon>Varidnaviria</taxon>
        <taxon>Bamfordvirae</taxon>
        <taxon>Preplasmiviricota</taxon>
        <taxon>Polisuviricotina</taxon>
        <taxon>Pharingeaviricetes</taxon>
        <taxon>Rowavirales</taxon>
        <taxon>Adenoviridae</taxon>
        <taxon>Mastadenovirus</taxon>
        <taxon>Mastadenovirus cynocephali</taxon>
    </lineage>
</organism>
<proteinExistence type="predicted"/>
<accession>M9YZ61</accession>
<evidence type="ECO:0000313" key="2">
    <source>
        <dbReference type="Proteomes" id="UP000147978"/>
    </source>
</evidence>
<dbReference type="Proteomes" id="UP000147978">
    <property type="component" value="Segment"/>
</dbReference>
<protein>
    <submittedName>
        <fullName evidence="1">E4 ORF2</fullName>
    </submittedName>
</protein>
<dbReference type="EMBL" id="KC693023">
    <property type="protein sequence ID" value="AGK27194.1"/>
    <property type="molecule type" value="Genomic_DNA"/>
</dbReference>
<evidence type="ECO:0000313" key="1">
    <source>
        <dbReference type="EMBL" id="AGK27194.1"/>
    </source>
</evidence>
<reference evidence="1 2" key="1">
    <citation type="journal article" date="2013" name="MBio">
        <title>A novel adenovirus species associated with an acute respiratory outbreak in a baboon colony and evidence of coincident human infection.</title>
        <authorList>
            <person name="Chiu C.Y."/>
            <person name="Yagi S."/>
            <person name="Lu X."/>
            <person name="Yu G."/>
            <person name="Chen E.C."/>
            <person name="Liu M."/>
            <person name="Dick E.J.Jr."/>
            <person name="Carey K.D."/>
            <person name="Erdman D.D."/>
            <person name="Leland M.M."/>
            <person name="Patterson J.L."/>
        </authorList>
    </citation>
    <scope>NUCLEOTIDE SEQUENCE [LARGE SCALE GENOMIC DNA]</scope>
    <source>
        <strain evidence="1">BaAdV-3</strain>
    </source>
</reference>
<name>M9YZ61_9ADEN</name>